<protein>
    <submittedName>
        <fullName evidence="1">Uncharacterized protein</fullName>
    </submittedName>
</protein>
<dbReference type="AlphaFoldDB" id="A0AA86MW52"/>
<evidence type="ECO:0000313" key="2">
    <source>
        <dbReference type="Proteomes" id="UP001179121"/>
    </source>
</evidence>
<sequence>MKIQSPVSARIGSGQANGSFLRKRVTRHCRAFVLLLIPVLPALGLAEETVAEWEPGKLYRAGVRVSDPATGGSFVIPSEWEGRVPPGSDALLLGSERHAGVGVVALMARTDRAELKQKLSEPQDFGGEVILQLSSPLEEDDRTIRASYLHGNVVGRACAVMGPEGRAIVFFLAGPASDADLYERLLSELASSTTFEPVATT</sequence>
<keyword evidence="2" id="KW-1185">Reference proteome</keyword>
<organism evidence="1 2">
    <name type="scientific">Nitrospira tepida</name>
    <dbReference type="NCBI Taxonomy" id="2973512"/>
    <lineage>
        <taxon>Bacteria</taxon>
        <taxon>Pseudomonadati</taxon>
        <taxon>Nitrospirota</taxon>
        <taxon>Nitrospiria</taxon>
        <taxon>Nitrospirales</taxon>
        <taxon>Nitrospiraceae</taxon>
        <taxon>Nitrospira</taxon>
    </lineage>
</organism>
<dbReference type="KEGG" id="nti:DNFV4_00493"/>
<name>A0AA86MW52_9BACT</name>
<gene>
    <name evidence="1" type="ORF">DNFV4_00493</name>
</gene>
<accession>A0AA86MW52</accession>
<evidence type="ECO:0000313" key="1">
    <source>
        <dbReference type="EMBL" id="CAI4030069.1"/>
    </source>
</evidence>
<dbReference type="EMBL" id="OX365700">
    <property type="protein sequence ID" value="CAI4030069.1"/>
    <property type="molecule type" value="Genomic_DNA"/>
</dbReference>
<proteinExistence type="predicted"/>
<dbReference type="Proteomes" id="UP001179121">
    <property type="component" value="Chromosome"/>
</dbReference>
<reference evidence="1" key="1">
    <citation type="submission" date="2022-10" db="EMBL/GenBank/DDBJ databases">
        <authorList>
            <person name="Koch H."/>
        </authorList>
    </citation>
    <scope>NUCLEOTIDE SEQUENCE</scope>
    <source>
        <strain evidence="1">DNF</strain>
    </source>
</reference>
<dbReference type="RefSeq" id="WP_289267073.1">
    <property type="nucleotide sequence ID" value="NZ_OX365700.1"/>
</dbReference>